<dbReference type="GO" id="GO:0016818">
    <property type="term" value="F:hydrolase activity, acting on acid anhydrides, in phosphorus-containing anhydrides"/>
    <property type="evidence" value="ECO:0007669"/>
    <property type="project" value="InterPro"/>
</dbReference>
<feature type="domain" description="Helicase ATP-binding" evidence="8">
    <location>
        <begin position="227"/>
        <end position="511"/>
    </location>
</feature>
<keyword evidence="4" id="KW-0067">ATP-binding</keyword>
<dbReference type="eggNOG" id="COG1199">
    <property type="taxonomic scope" value="Bacteria"/>
</dbReference>
<dbReference type="GO" id="GO:0006139">
    <property type="term" value="P:nucleobase-containing compound metabolic process"/>
    <property type="evidence" value="ECO:0007669"/>
    <property type="project" value="InterPro"/>
</dbReference>
<dbReference type="SMART" id="SM00487">
    <property type="entry name" value="DEXDc"/>
    <property type="match status" value="1"/>
</dbReference>
<dbReference type="Proteomes" id="UP000092714">
    <property type="component" value="Unassembled WGS sequence"/>
</dbReference>
<comment type="catalytic activity">
    <reaction evidence="7">
        <text>ATP + H2O = ADP + phosphate + H(+)</text>
        <dbReference type="Rhea" id="RHEA:13065"/>
        <dbReference type="ChEBI" id="CHEBI:15377"/>
        <dbReference type="ChEBI" id="CHEBI:15378"/>
        <dbReference type="ChEBI" id="CHEBI:30616"/>
        <dbReference type="ChEBI" id="CHEBI:43474"/>
        <dbReference type="ChEBI" id="CHEBI:456216"/>
        <dbReference type="EC" id="5.6.2.3"/>
    </reaction>
</comment>
<dbReference type="InterPro" id="IPR045028">
    <property type="entry name" value="DinG/Rad3-like"/>
</dbReference>
<dbReference type="SUPFAM" id="SSF52540">
    <property type="entry name" value="P-loop containing nucleoside triphosphate hydrolases"/>
    <property type="match status" value="2"/>
</dbReference>
<accession>A0A1B8RQN9</accession>
<dbReference type="Gene3D" id="3.40.50.300">
    <property type="entry name" value="P-loop containing nucleotide triphosphate hydrolases"/>
    <property type="match status" value="2"/>
</dbReference>
<comment type="similarity">
    <text evidence="5">Belongs to the helicase family. DinG subfamily.</text>
</comment>
<comment type="caution">
    <text evidence="9">The sequence shown here is derived from an EMBL/GenBank/DDBJ whole genome shotgun (WGS) entry which is preliminary data.</text>
</comment>
<keyword evidence="2" id="KW-0547">Nucleotide-binding</keyword>
<evidence type="ECO:0000256" key="6">
    <source>
        <dbReference type="ARBA" id="ARBA00044969"/>
    </source>
</evidence>
<gene>
    <name evidence="9" type="ORF">CP373A1_06505</name>
</gene>
<proteinExistence type="inferred from homology"/>
<dbReference type="InterPro" id="IPR006555">
    <property type="entry name" value="ATP-dep_Helicase_C"/>
</dbReference>
<dbReference type="EC" id="5.6.2.3" evidence="6"/>
<dbReference type="InterPro" id="IPR027417">
    <property type="entry name" value="P-loop_NTPase"/>
</dbReference>
<dbReference type="GO" id="GO:0043139">
    <property type="term" value="F:5'-3' DNA helicase activity"/>
    <property type="evidence" value="ECO:0007669"/>
    <property type="project" value="UniProtKB-EC"/>
</dbReference>
<evidence type="ECO:0000313" key="10">
    <source>
        <dbReference type="Proteomes" id="UP000092714"/>
    </source>
</evidence>
<evidence type="ECO:0000256" key="1">
    <source>
        <dbReference type="ARBA" id="ARBA00001966"/>
    </source>
</evidence>
<dbReference type="Pfam" id="PF13307">
    <property type="entry name" value="Helicase_C_2"/>
    <property type="match status" value="1"/>
</dbReference>
<dbReference type="InterPro" id="IPR011545">
    <property type="entry name" value="DEAD/DEAH_box_helicase_dom"/>
</dbReference>
<evidence type="ECO:0000256" key="3">
    <source>
        <dbReference type="ARBA" id="ARBA00022801"/>
    </source>
</evidence>
<dbReference type="OrthoDB" id="9803913at2"/>
<dbReference type="PROSITE" id="PS51193">
    <property type="entry name" value="HELICASE_ATP_BIND_2"/>
    <property type="match status" value="1"/>
</dbReference>
<dbReference type="GO" id="GO:0003676">
    <property type="term" value="F:nucleic acid binding"/>
    <property type="evidence" value="ECO:0007669"/>
    <property type="project" value="InterPro"/>
</dbReference>
<protein>
    <recommendedName>
        <fullName evidence="6">DNA 5'-3' helicase</fullName>
        <ecNumber evidence="6">5.6.2.3</ecNumber>
    </recommendedName>
</protein>
<organism evidence="9 10">
    <name type="scientific">Clostridium paraputrificum</name>
    <dbReference type="NCBI Taxonomy" id="29363"/>
    <lineage>
        <taxon>Bacteria</taxon>
        <taxon>Bacillati</taxon>
        <taxon>Bacillota</taxon>
        <taxon>Clostridia</taxon>
        <taxon>Eubacteriales</taxon>
        <taxon>Clostridiaceae</taxon>
        <taxon>Clostridium</taxon>
    </lineage>
</organism>
<dbReference type="Pfam" id="PF00270">
    <property type="entry name" value="DEAD"/>
    <property type="match status" value="1"/>
</dbReference>
<evidence type="ECO:0000256" key="7">
    <source>
        <dbReference type="ARBA" id="ARBA00048954"/>
    </source>
</evidence>
<dbReference type="EMBL" id="MAPZ01000016">
    <property type="protein sequence ID" value="OBY11141.1"/>
    <property type="molecule type" value="Genomic_DNA"/>
</dbReference>
<dbReference type="eggNOG" id="COG2176">
    <property type="taxonomic scope" value="Bacteria"/>
</dbReference>
<evidence type="ECO:0000256" key="2">
    <source>
        <dbReference type="ARBA" id="ARBA00022741"/>
    </source>
</evidence>
<name>A0A1B8RQN9_9CLOT</name>
<reference evidence="9 10" key="1">
    <citation type="submission" date="2016-06" db="EMBL/GenBank/DDBJ databases">
        <authorList>
            <person name="Kjaerup R.B."/>
            <person name="Dalgaard T.S."/>
            <person name="Juul-Madsen H.R."/>
        </authorList>
    </citation>
    <scope>NUCLEOTIDE SEQUENCE [LARGE SCALE GENOMIC DNA]</scope>
    <source>
        <strain evidence="9 10">373-A1</strain>
    </source>
</reference>
<dbReference type="SMART" id="SM00491">
    <property type="entry name" value="HELICc2"/>
    <property type="match status" value="1"/>
</dbReference>
<evidence type="ECO:0000313" key="9">
    <source>
        <dbReference type="EMBL" id="OBY11141.1"/>
    </source>
</evidence>
<dbReference type="PANTHER" id="PTHR11472:SF34">
    <property type="entry name" value="REGULATOR OF TELOMERE ELONGATION HELICASE 1"/>
    <property type="match status" value="1"/>
</dbReference>
<dbReference type="GO" id="GO:0005524">
    <property type="term" value="F:ATP binding"/>
    <property type="evidence" value="ECO:0007669"/>
    <property type="project" value="UniProtKB-KW"/>
</dbReference>
<evidence type="ECO:0000259" key="8">
    <source>
        <dbReference type="PROSITE" id="PS51193"/>
    </source>
</evidence>
<dbReference type="InterPro" id="IPR014013">
    <property type="entry name" value="Helic_SF1/SF2_ATP-bd_DinG/Rad3"/>
</dbReference>
<sequence>MYKERSRVVDNSILNNVVYLYIDATSFDPLYSEIIRIDGVKIKEGNVEVFSTSFKNKLQDIKKLMLFIEVLPIICEDASFTKRFLEKYISDIKNEILDLRELCSILEPWRRDYRVISLIKEVTSIDFDNINKATNILYVLNSFLCRLWDKEEEYKKKNANLYNILKLDYNIHEKWGWAVYLQKPLFFNYNEFNYVKYNKKQEVEIKASKKKIPYNEFEKLLRRKDIWNRGGDFNYQYREEQEKFSFKIRENIEREERIFIEAPTGSGKTFAYLLIGILQCYKNLNTHNVEDASFIISTDTKELQNQLVDRDIPNMLEMLGLSDRINFGYIKGKGNYLCPERLAKNSEVTGNLIENLREIFLKRLCEEGEYGDIEKVSQFAFNHFNLDGDINKFLCDSDECNLDRCYKKCYLRKRYNELPQENITVVNHSLLASWPYGEKKKITHLIIDEAHNLMDKCYDFFADEFESKVLEEQLEYLYGKEPSIFRILNYLNASLGYREVLDLDKLKYLVSQINLDIQGLLVYLNNAELPNEEYNFKIEYVLAESHIKEKLKGLDVYISKLKQNIYALYSVLNKYFNNITLEGEEGKEEHEYRMVTNYILKLKSSFDTLDSFIEQSEGKGNTAKEFEVSKDNSYFRIRNIPLNVDELFNEQILNDVKSVTFLSATLRINNSFLRIKSILGQEEANEWVVPPTFNLRDRTRIITLKDIGRYNSRDFIENSSQFIYEMAVKLNGHILVLFTNNLRKQAVEDRLNELVKGSKIEVHSNKKSIRYLSDRDRQVIILGSKGFFEGIDLPGDALTAVILDKIPNKSIEDPLLKAIVNYRKKDYRYVNYPQLCIKVKQVYGRLIRSTTDYGYFCILDGGTNNKTLLSLQRDLGGPIIENISKKEVLRRVEIDYYRWNLENLRSICKSINGEEFYNSFIEENKKRKSFFKININNGRYEITNMNFKFIK</sequence>
<keyword evidence="3" id="KW-0378">Hydrolase</keyword>
<keyword evidence="10" id="KW-1185">Reference proteome</keyword>
<evidence type="ECO:0000256" key="4">
    <source>
        <dbReference type="ARBA" id="ARBA00022840"/>
    </source>
</evidence>
<evidence type="ECO:0000256" key="5">
    <source>
        <dbReference type="ARBA" id="ARBA00038058"/>
    </source>
</evidence>
<comment type="cofactor">
    <cofactor evidence="1">
        <name>[4Fe-4S] cluster</name>
        <dbReference type="ChEBI" id="CHEBI:49883"/>
    </cofactor>
</comment>
<dbReference type="PANTHER" id="PTHR11472">
    <property type="entry name" value="DNA REPAIR DEAD HELICASE RAD3/XP-D SUBFAMILY MEMBER"/>
    <property type="match status" value="1"/>
</dbReference>
<dbReference type="AlphaFoldDB" id="A0A1B8RQN9"/>
<dbReference type="InterPro" id="IPR014001">
    <property type="entry name" value="Helicase_ATP-bd"/>
</dbReference>